<feature type="coiled-coil region" evidence="1">
    <location>
        <begin position="244"/>
        <end position="300"/>
    </location>
</feature>
<evidence type="ECO:0000313" key="3">
    <source>
        <dbReference type="Proteomes" id="UP000588806"/>
    </source>
</evidence>
<keyword evidence="1" id="KW-0175">Coiled coil</keyword>
<protein>
    <submittedName>
        <fullName evidence="2">Uncharacterized protein</fullName>
    </submittedName>
</protein>
<gene>
    <name evidence="2" type="ORF">HLB35_07280</name>
</gene>
<sequence>MRVEEIQSTLLKNHNAPSITQARKEGQLSQVMPSTVWQGLALDFLLGNIEQETVWGWAAPETLLLLDMWHQLDEQTMFLLVYQSPTAALQQALTQQKDINPEECLDNWAAYHGAMLAFYLRHSERCVLANTQQLLSQPAALLKAMPGISAQQAGVPATPSAKSEPLANALAALGQEAEKQYESLKAAPLEDFLSNQVASHHPAQTVYEELQSSALLPAENIQAVTDQDAWQYFGEHQLALSSIINLFQQTLDEEKTQKNALEKENSELKESVANAAGANTQQLEEENSLLLQQLQLVQEELEKLYTSGKASQASHSPSKSYYGADDRIKRQLTYRLGAVVVNSHSITDFIFLPFALKRAHSAYKKDMKARKGEQLPPIAHYADADKADQVKQHLSYRLGQAIMANAGSPIGWFRLPFALSREAKAFRRERQR</sequence>
<reference evidence="2 3" key="2">
    <citation type="submission" date="2020-06" db="EMBL/GenBank/DDBJ databases">
        <title>Halomonas songnenensis sp. nov., a moderately halophilic bacterium isolated from saline and alkaline soils.</title>
        <authorList>
            <person name="Jiang J."/>
            <person name="Pan Y."/>
        </authorList>
    </citation>
    <scope>NUCLEOTIDE SEQUENCE [LARGE SCALE GENOMIC DNA]</scope>
    <source>
        <strain evidence="2 3">TBZ9</strain>
    </source>
</reference>
<comment type="caution">
    <text evidence="2">The sequence shown here is derived from an EMBL/GenBank/DDBJ whole genome shotgun (WGS) entry which is preliminary data.</text>
</comment>
<accession>A0A7Y3XAR9</accession>
<dbReference type="Proteomes" id="UP000588806">
    <property type="component" value="Unassembled WGS sequence"/>
</dbReference>
<organism evidence="2 3">
    <name type="scientific">Vreelandella azerica</name>
    <dbReference type="NCBI Taxonomy" id="2732867"/>
    <lineage>
        <taxon>Bacteria</taxon>
        <taxon>Pseudomonadati</taxon>
        <taxon>Pseudomonadota</taxon>
        <taxon>Gammaproteobacteria</taxon>
        <taxon>Oceanospirillales</taxon>
        <taxon>Halomonadaceae</taxon>
        <taxon>Vreelandella</taxon>
    </lineage>
</organism>
<evidence type="ECO:0000313" key="2">
    <source>
        <dbReference type="EMBL" id="NOG31619.1"/>
    </source>
</evidence>
<dbReference type="EMBL" id="JABFHI010000002">
    <property type="protein sequence ID" value="NOG31619.1"/>
    <property type="molecule type" value="Genomic_DNA"/>
</dbReference>
<proteinExistence type="predicted"/>
<dbReference type="InterPro" id="IPR027417">
    <property type="entry name" value="P-loop_NTPase"/>
</dbReference>
<name>A0A7Y3XAR9_9GAMM</name>
<dbReference type="Gene3D" id="3.40.50.300">
    <property type="entry name" value="P-loop containing nucleotide triphosphate hydrolases"/>
    <property type="match status" value="1"/>
</dbReference>
<keyword evidence="3" id="KW-1185">Reference proteome</keyword>
<dbReference type="RefSeq" id="WP_171702055.1">
    <property type="nucleotide sequence ID" value="NZ_JABFHI010000002.1"/>
</dbReference>
<evidence type="ECO:0000256" key="1">
    <source>
        <dbReference type="SAM" id="Coils"/>
    </source>
</evidence>
<reference evidence="2 3" key="1">
    <citation type="submission" date="2020-05" db="EMBL/GenBank/DDBJ databases">
        <authorList>
            <person name="Ruan W."/>
            <person name="Jeon C.O."/>
            <person name="Chun B.H."/>
        </authorList>
    </citation>
    <scope>NUCLEOTIDE SEQUENCE [LARGE SCALE GENOMIC DNA]</scope>
    <source>
        <strain evidence="2 3">TBZ9</strain>
    </source>
</reference>
<dbReference type="AlphaFoldDB" id="A0A7Y3XAR9"/>